<dbReference type="GO" id="GO:0031012">
    <property type="term" value="C:extracellular matrix"/>
    <property type="evidence" value="ECO:0007669"/>
    <property type="project" value="TreeGrafter"/>
</dbReference>
<dbReference type="Gene3D" id="2.60.120.830">
    <property type="match status" value="1"/>
</dbReference>
<comment type="subcellular location">
    <subcellularLocation>
        <location evidence="1">Secreted</location>
        <location evidence="1">Extracellular space</location>
        <location evidence="1">Extracellular matrix</location>
    </subcellularLocation>
</comment>
<feature type="region of interest" description="Disordered" evidence="17">
    <location>
        <begin position="236"/>
        <end position="286"/>
    </location>
</feature>
<dbReference type="Proteomes" id="UP000301870">
    <property type="component" value="Chromosome 20"/>
</dbReference>
<dbReference type="GO" id="GO:0030198">
    <property type="term" value="P:extracellular matrix organization"/>
    <property type="evidence" value="ECO:0007669"/>
    <property type="project" value="InterPro"/>
</dbReference>
<evidence type="ECO:0000256" key="13">
    <source>
        <dbReference type="PIRSR" id="PIRSR613273-1"/>
    </source>
</evidence>
<dbReference type="InterPro" id="IPR045371">
    <property type="entry name" value="ADAMTS_CR_3"/>
</dbReference>
<gene>
    <name evidence="21 22" type="primary">LOC111355222</name>
</gene>
<evidence type="ECO:0000259" key="19">
    <source>
        <dbReference type="PROSITE" id="PS50215"/>
    </source>
</evidence>
<keyword evidence="6 18" id="KW-0732">Signal</keyword>
<feature type="compositionally biased region" description="Basic residues" evidence="17">
    <location>
        <begin position="364"/>
        <end position="376"/>
    </location>
</feature>
<dbReference type="PANTHER" id="PTHR13723">
    <property type="entry name" value="ADAMTS A DISINTEGRIN AND METALLOPROTEASE WITH THROMBOSPONDIN MOTIFS PROTEASE"/>
    <property type="match status" value="1"/>
</dbReference>
<evidence type="ECO:0000256" key="18">
    <source>
        <dbReference type="SAM" id="SignalP"/>
    </source>
</evidence>
<evidence type="ECO:0000313" key="22">
    <source>
        <dbReference type="RefSeq" id="XP_022824766.1"/>
    </source>
</evidence>
<feature type="binding site" evidence="14">
    <location>
        <position position="650"/>
    </location>
    <ligand>
        <name>Ca(2+)</name>
        <dbReference type="ChEBI" id="CHEBI:29108"/>
        <label>2</label>
    </ligand>
</feature>
<dbReference type="InterPro" id="IPR041645">
    <property type="entry name" value="ADAMTS_CR_2"/>
</dbReference>
<dbReference type="RefSeq" id="XP_022824765.1">
    <property type="nucleotide sequence ID" value="XM_022968997.1"/>
</dbReference>
<dbReference type="GeneID" id="111355222"/>
<dbReference type="InterPro" id="IPR024079">
    <property type="entry name" value="MetalloPept_cat_dom_sf"/>
</dbReference>
<dbReference type="InterPro" id="IPR036383">
    <property type="entry name" value="TSP1_rpt_sf"/>
</dbReference>
<feature type="disulfide bond" evidence="15">
    <location>
        <begin position="717"/>
        <end position="728"/>
    </location>
</feature>
<comment type="cofactor">
    <cofactor evidence="14">
        <name>Zn(2+)</name>
        <dbReference type="ChEBI" id="CHEBI:29105"/>
    </cofactor>
    <text evidence="14">Binds 1 zinc ion per subunit.</text>
</comment>
<feature type="binding site" evidence="14">
    <location>
        <position position="442"/>
    </location>
    <ligand>
        <name>Ca(2+)</name>
        <dbReference type="ChEBI" id="CHEBI:29108"/>
        <label>1</label>
    </ligand>
</feature>
<dbReference type="PROSITE" id="PS50092">
    <property type="entry name" value="TSP1"/>
    <property type="match status" value="2"/>
</dbReference>
<organism evidence="20 22">
    <name type="scientific">Spodoptera litura</name>
    <name type="common">Asian cotton leafworm</name>
    <dbReference type="NCBI Taxonomy" id="69820"/>
    <lineage>
        <taxon>Eukaryota</taxon>
        <taxon>Metazoa</taxon>
        <taxon>Ecdysozoa</taxon>
        <taxon>Arthropoda</taxon>
        <taxon>Hexapoda</taxon>
        <taxon>Insecta</taxon>
        <taxon>Pterygota</taxon>
        <taxon>Neoptera</taxon>
        <taxon>Endopterygota</taxon>
        <taxon>Lepidoptera</taxon>
        <taxon>Glossata</taxon>
        <taxon>Ditrysia</taxon>
        <taxon>Noctuoidea</taxon>
        <taxon>Noctuidae</taxon>
        <taxon>Amphipyrinae</taxon>
        <taxon>Spodoptera</taxon>
    </lineage>
</organism>
<dbReference type="Pfam" id="PF05986">
    <property type="entry name" value="ADAMTS_spacer1"/>
    <property type="match status" value="1"/>
</dbReference>
<dbReference type="InterPro" id="IPR000884">
    <property type="entry name" value="TSP1_rpt"/>
</dbReference>
<dbReference type="FunFam" id="2.20.100.10:FF:000006">
    <property type="entry name" value="A disintegrin and metalloproteinase with thrombospondin motifs 1"/>
    <property type="match status" value="1"/>
</dbReference>
<dbReference type="GO" id="GO:0004222">
    <property type="term" value="F:metalloendopeptidase activity"/>
    <property type="evidence" value="ECO:0007669"/>
    <property type="project" value="InterPro"/>
</dbReference>
<feature type="signal peptide" evidence="18">
    <location>
        <begin position="1"/>
        <end position="32"/>
    </location>
</feature>
<comment type="caution">
    <text evidence="16">Lacks conserved residue(s) required for the propagation of feature annotation.</text>
</comment>
<keyword evidence="10 21" id="KW-0482">Metalloprotease</keyword>
<dbReference type="Pfam" id="PF01562">
    <property type="entry name" value="Pep_M12B_propep"/>
    <property type="match status" value="1"/>
</dbReference>
<accession>A0A9J7E9R2</accession>
<dbReference type="InterPro" id="IPR002870">
    <property type="entry name" value="Peptidase_M12B_N"/>
</dbReference>
<feature type="compositionally biased region" description="Low complexity" evidence="17">
    <location>
        <begin position="258"/>
        <end position="267"/>
    </location>
</feature>
<dbReference type="Gene3D" id="3.40.390.10">
    <property type="entry name" value="Collagenase (Catalytic Domain)"/>
    <property type="match status" value="1"/>
</dbReference>
<dbReference type="Pfam" id="PF00090">
    <property type="entry name" value="TSP_1"/>
    <property type="match status" value="1"/>
</dbReference>
<evidence type="ECO:0000256" key="12">
    <source>
        <dbReference type="ARBA" id="ARBA00023180"/>
    </source>
</evidence>
<evidence type="ECO:0000256" key="8">
    <source>
        <dbReference type="ARBA" id="ARBA00022801"/>
    </source>
</evidence>
<feature type="compositionally biased region" description="Low complexity" evidence="17">
    <location>
        <begin position="320"/>
        <end position="341"/>
    </location>
</feature>
<feature type="disulfide bond" evidence="15">
    <location>
        <begin position="751"/>
        <end position="788"/>
    </location>
</feature>
<feature type="binding site" description="in inhibited form" evidence="14">
    <location>
        <position position="378"/>
    </location>
    <ligand>
        <name>Zn(2+)</name>
        <dbReference type="ChEBI" id="CHEBI:29105"/>
        <note>catalytic</note>
    </ligand>
</feature>
<keyword evidence="5 14" id="KW-0479">Metal-binding</keyword>
<name>A0A9J7E9R2_SPOLT</name>
<feature type="binding site" evidence="14 16">
    <location>
        <position position="587"/>
    </location>
    <ligand>
        <name>Zn(2+)</name>
        <dbReference type="ChEBI" id="CHEBI:29105"/>
        <note>catalytic</note>
    </ligand>
</feature>
<evidence type="ECO:0000256" key="7">
    <source>
        <dbReference type="ARBA" id="ARBA00022737"/>
    </source>
</evidence>
<dbReference type="GO" id="GO:0046872">
    <property type="term" value="F:metal ion binding"/>
    <property type="evidence" value="ECO:0007669"/>
    <property type="project" value="UniProtKB-KW"/>
</dbReference>
<dbReference type="Gene3D" id="3.40.1620.60">
    <property type="match status" value="1"/>
</dbReference>
<feature type="disulfide bond" evidence="15">
    <location>
        <begin position="517"/>
        <end position="571"/>
    </location>
</feature>
<dbReference type="PRINTS" id="PR01705">
    <property type="entry name" value="TSP1REPEAT"/>
</dbReference>
<dbReference type="PANTHER" id="PTHR13723:SF200">
    <property type="entry name" value="ADAM METALLOPEPTIDASE WITH THROMBOSPONDIN TYPE 1 MOTIF B, ISOFORM B"/>
    <property type="match status" value="1"/>
</dbReference>
<dbReference type="PRINTS" id="PR01857">
    <property type="entry name" value="ADAMTSFAMILY"/>
</dbReference>
<dbReference type="AlphaFoldDB" id="A0A9J7E9R2"/>
<feature type="binding site" evidence="14 16">
    <location>
        <position position="597"/>
    </location>
    <ligand>
        <name>Zn(2+)</name>
        <dbReference type="ChEBI" id="CHEBI:29105"/>
        <note>catalytic</note>
    </ligand>
</feature>
<dbReference type="SUPFAM" id="SSF82895">
    <property type="entry name" value="TSP-1 type 1 repeat"/>
    <property type="match status" value="3"/>
</dbReference>
<dbReference type="InterPro" id="IPR050439">
    <property type="entry name" value="ADAMTS_ADAMTS-like"/>
</dbReference>
<dbReference type="GO" id="GO:0006508">
    <property type="term" value="P:proteolysis"/>
    <property type="evidence" value="ECO:0007669"/>
    <property type="project" value="UniProtKB-KW"/>
</dbReference>
<sequence length="1149" mass="130881">MRTDCRVLRKMDVRCSLFKLLLFQMLVAWCAAKHVTIDLTRDAGDADERDVQDSIRNLLHTGIYSHQHLDASKVQVVHPVKVTTHGELVSHAVDHAHAHGHARARRDLQHTEQHQPHVVHYNLTVDGRELRLDLRPSVTFITPAMVVERHSVDGRTRDHPHPAATSCHYTGSIRGQPASTVALSACDGLAGLLRTEHGEYWIEPSNQIPADKSEPRPHVIFKRSAVDKVAAWHRAKREVDTRTRSNTQIRDNRDRNPRQYNNNQRTRANARRYRENKEAMDKRRREYLEQRRRRMEMMRKNPAEYRRHQSMLRMEERRLQTNSRSQPNSRSQSSSYENSRSLDQASMKSRRRNRNRLTEAQRMRIIRNKQRRKRSKNCATKQPTYLWRKQNLLKSEAARHNYDHSNKMQHHPHYPHHHNMAQRTLDGARRSTRSVSKPRHVEVLLVADKSMTDFHDQGSLETYLLTIMNMVSSLYMDPSIGNYIKVVVVKIILVEQIEAAPDLKVTTNADITLASFCRWQHKLNPEGDNNPHHHDVAILVTRRDICSQHDTPCSTLGVAHVAGMCKPDRSCSVNEDNGIMLAHTITHELGHNFGLYHDTEKIGCHRREGSTLHIMTPIFESDTVQVAWSRCSKRDVTNFLDAGLGECLSDRPAQEPSYVYPKDPAGVTFDAASQCHLQFGAEAVVCAKPTELCEHLWCLVNNTCKTMLRPAAPGTTCGPDMWCQNQTCVPRTPSPKPRNGEWGPWSEWSECSRTCGAGVSTQSRECNNPEPNNNGNYCIGDRSRYKVCNTDPCPINEPSFREVQCSKHNNMTYGNETITEWIPYYDQDKPCELQCVPRDGSDVEMLGGFVADGTPCRQSLGARDMCIAGVCYKVGCDWIVGSETEEDKCGVCGGNGSACKTVQGIYSKGTTRQSGLSEVAVIPAGSRNVKIEEKVNPGNYISIGSAKSNKIYLTGARNATLTEYFVAGTQAIYERDRDWEKVRIVGPLAEDIKVYQRIYRGRHRNPGVTYQYTVDQRVRRRYKYRVSEWSACSVTCGVGYMRRHHECVDENNRAVEQSMCYHIESPRHEALMQQCRQPACPTQRTLHTHWWVGAWNPCSKPCHMPGEEAIKQRGVYCVDKITNKVIDDSECDVLTKPVSTIKCADVPAC</sequence>
<feature type="region of interest" description="Disordered" evidence="17">
    <location>
        <begin position="318"/>
        <end position="382"/>
    </location>
</feature>
<keyword evidence="9 14" id="KW-0862">Zinc</keyword>
<evidence type="ECO:0000313" key="20">
    <source>
        <dbReference type="Proteomes" id="UP000301870"/>
    </source>
</evidence>
<dbReference type="SMART" id="SM00209">
    <property type="entry name" value="TSP1"/>
    <property type="match status" value="3"/>
</dbReference>
<dbReference type="CTD" id="31490"/>
<dbReference type="OrthoDB" id="412680at2759"/>
<feature type="binding site" evidence="14">
    <location>
        <position position="528"/>
    </location>
    <ligand>
        <name>Ca(2+)</name>
        <dbReference type="ChEBI" id="CHEBI:29108"/>
        <label>2</label>
    </ligand>
</feature>
<feature type="disulfide bond" evidence="15">
    <location>
        <begin position="766"/>
        <end position="778"/>
    </location>
</feature>
<keyword evidence="4" id="KW-0645">Protease</keyword>
<evidence type="ECO:0000256" key="1">
    <source>
        <dbReference type="ARBA" id="ARBA00004498"/>
    </source>
</evidence>
<evidence type="ECO:0000256" key="5">
    <source>
        <dbReference type="ARBA" id="ARBA00022723"/>
    </source>
</evidence>
<dbReference type="Pfam" id="PF17771">
    <property type="entry name" value="ADAMTS_CR_2"/>
    <property type="match status" value="1"/>
</dbReference>
<feature type="disulfide bond" evidence="15">
    <location>
        <begin position="693"/>
        <end position="723"/>
    </location>
</feature>
<dbReference type="SUPFAM" id="SSF55486">
    <property type="entry name" value="Metalloproteases ('zincins'), catalytic domain"/>
    <property type="match status" value="1"/>
</dbReference>
<feature type="disulfide bond" evidence="15">
    <location>
        <begin position="546"/>
        <end position="553"/>
    </location>
</feature>
<feature type="domain" description="Peptidase M12B" evidence="19">
    <location>
        <begin position="439"/>
        <end position="652"/>
    </location>
</feature>
<feature type="binding site" evidence="14">
    <location>
        <position position="535"/>
    </location>
    <ligand>
        <name>Ca(2+)</name>
        <dbReference type="ChEBI" id="CHEBI:29108"/>
        <label>1</label>
    </ligand>
</feature>
<dbReference type="KEGG" id="sliu:111355222"/>
<reference evidence="21 22" key="1">
    <citation type="submission" date="2025-04" db="UniProtKB">
        <authorList>
            <consortium name="RefSeq"/>
        </authorList>
    </citation>
    <scope>IDENTIFICATION</scope>
    <source>
        <strain evidence="21 22">Ishihara</strain>
        <tissue evidence="21 22">Whole body</tissue>
    </source>
</reference>
<evidence type="ECO:0000256" key="11">
    <source>
        <dbReference type="ARBA" id="ARBA00023157"/>
    </source>
</evidence>
<keyword evidence="14" id="KW-0106">Calcium</keyword>
<feature type="compositionally biased region" description="Basic and acidic residues" evidence="17">
    <location>
        <begin position="272"/>
        <end position="286"/>
    </location>
</feature>
<keyword evidence="2" id="KW-0964">Secreted</keyword>
<feature type="binding site" evidence="14">
    <location>
        <position position="647"/>
    </location>
    <ligand>
        <name>Ca(2+)</name>
        <dbReference type="ChEBI" id="CHEBI:29108"/>
        <label>1</label>
    </ligand>
</feature>
<protein>
    <submittedName>
        <fullName evidence="21 22">A disintegrin and metalloproteinase with thrombospondin motifs 7</fullName>
    </submittedName>
</protein>
<feature type="disulfide bond" evidence="15">
    <location>
        <begin position="604"/>
        <end position="631"/>
    </location>
</feature>
<dbReference type="InterPro" id="IPR001590">
    <property type="entry name" value="Peptidase_M12B"/>
</dbReference>
<keyword evidence="3" id="KW-0272">Extracellular matrix</keyword>
<feature type="binding site" evidence="14">
    <location>
        <position position="442"/>
    </location>
    <ligand>
        <name>Ca(2+)</name>
        <dbReference type="ChEBI" id="CHEBI:29108"/>
        <label>2</label>
    </ligand>
</feature>
<evidence type="ECO:0000256" key="6">
    <source>
        <dbReference type="ARBA" id="ARBA00022729"/>
    </source>
</evidence>
<evidence type="ECO:0000256" key="10">
    <source>
        <dbReference type="ARBA" id="ARBA00023049"/>
    </source>
</evidence>
<evidence type="ECO:0000256" key="15">
    <source>
        <dbReference type="PIRSR" id="PIRSR613273-3"/>
    </source>
</evidence>
<dbReference type="FunFam" id="3.40.390.10:FF:000001">
    <property type="entry name" value="A disintegrin and metalloproteinase with thrombospondin motifs 1"/>
    <property type="match status" value="1"/>
</dbReference>
<evidence type="ECO:0000256" key="14">
    <source>
        <dbReference type="PIRSR" id="PIRSR613273-2"/>
    </source>
</evidence>
<dbReference type="Pfam" id="PF19236">
    <property type="entry name" value="ADAMTS_CR_3"/>
    <property type="match status" value="1"/>
</dbReference>
<evidence type="ECO:0000256" key="16">
    <source>
        <dbReference type="PROSITE-ProRule" id="PRU00276"/>
    </source>
</evidence>
<dbReference type="Gene3D" id="2.20.100.10">
    <property type="entry name" value="Thrombospondin type-1 (TSP1) repeat"/>
    <property type="match status" value="2"/>
</dbReference>
<evidence type="ECO:0000256" key="9">
    <source>
        <dbReference type="ARBA" id="ARBA00022833"/>
    </source>
</evidence>
<keyword evidence="20" id="KW-1185">Reference proteome</keyword>
<dbReference type="RefSeq" id="XP_022824766.1">
    <property type="nucleotide sequence ID" value="XM_022968998.1"/>
</dbReference>
<dbReference type="Pfam" id="PF19030">
    <property type="entry name" value="TSP1_ADAMTS"/>
    <property type="match status" value="2"/>
</dbReference>
<dbReference type="Pfam" id="PF01421">
    <property type="entry name" value="Reprolysin"/>
    <property type="match status" value="1"/>
</dbReference>
<keyword evidence="8" id="KW-0378">Hydrolase</keyword>
<evidence type="ECO:0000256" key="3">
    <source>
        <dbReference type="ARBA" id="ARBA00022530"/>
    </source>
</evidence>
<keyword evidence="7" id="KW-0677">Repeat</keyword>
<dbReference type="InterPro" id="IPR010294">
    <property type="entry name" value="ADAMTS_spacer1"/>
</dbReference>
<feature type="chain" id="PRO_5044698588" evidence="18">
    <location>
        <begin position="33"/>
        <end position="1149"/>
    </location>
</feature>
<feature type="binding site" evidence="14">
    <location>
        <position position="650"/>
    </location>
    <ligand>
        <name>Ca(2+)</name>
        <dbReference type="ChEBI" id="CHEBI:29108"/>
        <label>1</label>
    </ligand>
</feature>
<feature type="disulfide bond" evidence="15">
    <location>
        <begin position="675"/>
        <end position="698"/>
    </location>
</feature>
<evidence type="ECO:0000313" key="21">
    <source>
        <dbReference type="RefSeq" id="XP_022824765.1"/>
    </source>
</evidence>
<dbReference type="CDD" id="cd04273">
    <property type="entry name" value="ZnMc_ADAMTS_like"/>
    <property type="match status" value="1"/>
</dbReference>
<evidence type="ECO:0000256" key="4">
    <source>
        <dbReference type="ARBA" id="ARBA00022670"/>
    </source>
</evidence>
<feature type="disulfide bond" evidence="15">
    <location>
        <begin position="565"/>
        <end position="647"/>
    </location>
</feature>
<proteinExistence type="predicted"/>
<feature type="disulfide bond" evidence="15">
    <location>
        <begin position="755"/>
        <end position="793"/>
    </location>
</feature>
<feature type="disulfide bond" evidence="15">
    <location>
        <begin position="686"/>
        <end position="704"/>
    </location>
</feature>
<dbReference type="PROSITE" id="PS50215">
    <property type="entry name" value="ADAM_MEPRO"/>
    <property type="match status" value="1"/>
</dbReference>
<evidence type="ECO:0000256" key="17">
    <source>
        <dbReference type="SAM" id="MobiDB-lite"/>
    </source>
</evidence>
<feature type="binding site" evidence="14 16">
    <location>
        <position position="591"/>
    </location>
    <ligand>
        <name>Zn(2+)</name>
        <dbReference type="ChEBI" id="CHEBI:29105"/>
        <note>catalytic</note>
    </ligand>
</feature>
<keyword evidence="11 15" id="KW-1015">Disulfide bond</keyword>
<feature type="binding site" evidence="14">
    <location>
        <position position="528"/>
    </location>
    <ligand>
        <name>Ca(2+)</name>
        <dbReference type="ChEBI" id="CHEBI:29108"/>
        <label>1</label>
    </ligand>
</feature>
<keyword evidence="12" id="KW-0325">Glycoprotein</keyword>
<evidence type="ECO:0000256" key="2">
    <source>
        <dbReference type="ARBA" id="ARBA00022525"/>
    </source>
</evidence>
<feature type="active site" evidence="13 16">
    <location>
        <position position="588"/>
    </location>
</feature>
<dbReference type="InterPro" id="IPR013273">
    <property type="entry name" value="ADAMTS/ADAMTS-like"/>
</dbReference>